<feature type="region of interest" description="Disordered" evidence="2">
    <location>
        <begin position="1"/>
        <end position="62"/>
    </location>
</feature>
<reference evidence="3" key="1">
    <citation type="journal article" date="2023" name="Mol. Phylogenet. Evol.">
        <title>Genome-scale phylogeny and comparative genomics of the fungal order Sordariales.</title>
        <authorList>
            <person name="Hensen N."/>
            <person name="Bonometti L."/>
            <person name="Westerberg I."/>
            <person name="Brannstrom I.O."/>
            <person name="Guillou S."/>
            <person name="Cros-Aarteil S."/>
            <person name="Calhoun S."/>
            <person name="Haridas S."/>
            <person name="Kuo A."/>
            <person name="Mondo S."/>
            <person name="Pangilinan J."/>
            <person name="Riley R."/>
            <person name="LaButti K."/>
            <person name="Andreopoulos B."/>
            <person name="Lipzen A."/>
            <person name="Chen C."/>
            <person name="Yan M."/>
            <person name="Daum C."/>
            <person name="Ng V."/>
            <person name="Clum A."/>
            <person name="Steindorff A."/>
            <person name="Ohm R.A."/>
            <person name="Martin F."/>
            <person name="Silar P."/>
            <person name="Natvig D.O."/>
            <person name="Lalanne C."/>
            <person name="Gautier V."/>
            <person name="Ament-Velasquez S.L."/>
            <person name="Kruys A."/>
            <person name="Hutchinson M.I."/>
            <person name="Powell A.J."/>
            <person name="Barry K."/>
            <person name="Miller A.N."/>
            <person name="Grigoriev I.V."/>
            <person name="Debuchy R."/>
            <person name="Gladieux P."/>
            <person name="Hiltunen Thoren M."/>
            <person name="Johannesson H."/>
        </authorList>
    </citation>
    <scope>NUCLEOTIDE SEQUENCE</scope>
    <source>
        <strain evidence="3">CBS 103.79</strain>
    </source>
</reference>
<comment type="caution">
    <text evidence="3">The sequence shown here is derived from an EMBL/GenBank/DDBJ whole genome shotgun (WGS) entry which is preliminary data.</text>
</comment>
<gene>
    <name evidence="3" type="ORF">C8A05DRAFT_30096</name>
</gene>
<dbReference type="Proteomes" id="UP001303889">
    <property type="component" value="Unassembled WGS sequence"/>
</dbReference>
<dbReference type="SUPFAM" id="SSF53335">
    <property type="entry name" value="S-adenosyl-L-methionine-dependent methyltransferases"/>
    <property type="match status" value="1"/>
</dbReference>
<feature type="compositionally biased region" description="Low complexity" evidence="2">
    <location>
        <begin position="11"/>
        <end position="23"/>
    </location>
</feature>
<protein>
    <submittedName>
        <fullName evidence="3">S-adenosyl-L-methionine-dependent methyltransferase</fullName>
    </submittedName>
</protein>
<keyword evidence="3" id="KW-0808">Transferase</keyword>
<feature type="compositionally biased region" description="Low complexity" evidence="2">
    <location>
        <begin position="34"/>
        <end position="62"/>
    </location>
</feature>
<dbReference type="Gene3D" id="3.40.50.150">
    <property type="entry name" value="Vaccinia Virus protein VP39"/>
    <property type="match status" value="1"/>
</dbReference>
<dbReference type="InterPro" id="IPR029063">
    <property type="entry name" value="SAM-dependent_MTases_sf"/>
</dbReference>
<dbReference type="PANTHER" id="PTHR43591">
    <property type="entry name" value="METHYLTRANSFERASE"/>
    <property type="match status" value="1"/>
</dbReference>
<dbReference type="PANTHER" id="PTHR43591:SF31">
    <property type="entry name" value="LAEA-LIKE, PUTATIVE (AFU_ORTHOLOGUE AFUA_8G01930)-RELATED"/>
    <property type="match status" value="1"/>
</dbReference>
<comment type="similarity">
    <text evidence="1">Belongs to the methyltransferase superfamily. LaeA methyltransferase family.</text>
</comment>
<dbReference type="GO" id="GO:0008168">
    <property type="term" value="F:methyltransferase activity"/>
    <property type="evidence" value="ECO:0007669"/>
    <property type="project" value="UniProtKB-KW"/>
</dbReference>
<evidence type="ECO:0000313" key="3">
    <source>
        <dbReference type="EMBL" id="KAK3906026.1"/>
    </source>
</evidence>
<dbReference type="EMBL" id="MU855338">
    <property type="protein sequence ID" value="KAK3906026.1"/>
    <property type="molecule type" value="Genomic_DNA"/>
</dbReference>
<evidence type="ECO:0000256" key="1">
    <source>
        <dbReference type="ARBA" id="ARBA00038158"/>
    </source>
</evidence>
<sequence>MADPATPSPAAPAAAASPAAEPATPAPASPPAAPAAETTTETPAAETTTATPAAAAAAAPAPANTGILEADDVVEAEDDDSALGTPGDASETTSMASFIYRYREQHGRTYHAYKADGEYKSYWLPNDDRENERLDLQHTLFMLTQDNQLFTCPAVKDKPLRRVLDAGCGTGIWSIDFADDHPETSVVGVDLSPIQPTFVPPNVEFFVDDLEADWNFVNDFDFIYARFMTGSIKDWPRFFSQAFSHMYPGGHIEVCDILSPLHCDDGSLPDDCDAQKWNVLLLETSLKIGVGIDSARRYEQQMTEAGFENVVKVEYKWPMNSWPKDKKHKEMGIWSNMNMTAALQALTLMLFTKVLGWSVAEVEVLLAGVRKDFKNKEYHAYWPIWVVYGQKPE</sequence>
<accession>A0AAN6MT94</accession>
<feature type="compositionally biased region" description="Pro residues" evidence="2">
    <location>
        <begin position="24"/>
        <end position="33"/>
    </location>
</feature>
<dbReference type="GO" id="GO:0032259">
    <property type="term" value="P:methylation"/>
    <property type="evidence" value="ECO:0007669"/>
    <property type="project" value="UniProtKB-KW"/>
</dbReference>
<proteinExistence type="inferred from homology"/>
<reference evidence="3" key="2">
    <citation type="submission" date="2023-05" db="EMBL/GenBank/DDBJ databases">
        <authorList>
            <consortium name="Lawrence Berkeley National Laboratory"/>
            <person name="Steindorff A."/>
            <person name="Hensen N."/>
            <person name="Bonometti L."/>
            <person name="Westerberg I."/>
            <person name="Brannstrom I.O."/>
            <person name="Guillou S."/>
            <person name="Cros-Aarteil S."/>
            <person name="Calhoun S."/>
            <person name="Haridas S."/>
            <person name="Kuo A."/>
            <person name="Mondo S."/>
            <person name="Pangilinan J."/>
            <person name="Riley R."/>
            <person name="Labutti K."/>
            <person name="Andreopoulos B."/>
            <person name="Lipzen A."/>
            <person name="Chen C."/>
            <person name="Yanf M."/>
            <person name="Daum C."/>
            <person name="Ng V."/>
            <person name="Clum A."/>
            <person name="Ohm R."/>
            <person name="Martin F."/>
            <person name="Silar P."/>
            <person name="Natvig D."/>
            <person name="Lalanne C."/>
            <person name="Gautier V."/>
            <person name="Ament-Velasquez S.L."/>
            <person name="Kruys A."/>
            <person name="Hutchinson M.I."/>
            <person name="Powell A.J."/>
            <person name="Barry K."/>
            <person name="Miller A.N."/>
            <person name="Grigoriev I.V."/>
            <person name="Debuchy R."/>
            <person name="Gladieux P."/>
            <person name="Thoren M.H."/>
            <person name="Johannesson H."/>
        </authorList>
    </citation>
    <scope>NUCLEOTIDE SEQUENCE</scope>
    <source>
        <strain evidence="3">CBS 103.79</strain>
    </source>
</reference>
<keyword evidence="4" id="KW-1185">Reference proteome</keyword>
<evidence type="ECO:0000313" key="4">
    <source>
        <dbReference type="Proteomes" id="UP001303889"/>
    </source>
</evidence>
<name>A0AAN6MT94_9PEZI</name>
<dbReference type="Pfam" id="PF13489">
    <property type="entry name" value="Methyltransf_23"/>
    <property type="match status" value="1"/>
</dbReference>
<keyword evidence="3" id="KW-0489">Methyltransferase</keyword>
<dbReference type="CDD" id="cd02440">
    <property type="entry name" value="AdoMet_MTases"/>
    <property type="match status" value="1"/>
</dbReference>
<dbReference type="AlphaFoldDB" id="A0AAN6MT94"/>
<evidence type="ECO:0000256" key="2">
    <source>
        <dbReference type="SAM" id="MobiDB-lite"/>
    </source>
</evidence>
<feature type="compositionally biased region" description="Pro residues" evidence="2">
    <location>
        <begin position="1"/>
        <end position="10"/>
    </location>
</feature>
<organism evidence="3 4">
    <name type="scientific">Staphylotrichum tortipilum</name>
    <dbReference type="NCBI Taxonomy" id="2831512"/>
    <lineage>
        <taxon>Eukaryota</taxon>
        <taxon>Fungi</taxon>
        <taxon>Dikarya</taxon>
        <taxon>Ascomycota</taxon>
        <taxon>Pezizomycotina</taxon>
        <taxon>Sordariomycetes</taxon>
        <taxon>Sordariomycetidae</taxon>
        <taxon>Sordariales</taxon>
        <taxon>Chaetomiaceae</taxon>
        <taxon>Staphylotrichum</taxon>
    </lineage>
</organism>